<name>A0A401VVE6_STREY</name>
<keyword evidence="1" id="KW-0472">Membrane</keyword>
<protein>
    <submittedName>
        <fullName evidence="2">Uncharacterized protein</fullName>
    </submittedName>
</protein>
<evidence type="ECO:0000256" key="1">
    <source>
        <dbReference type="SAM" id="Phobius"/>
    </source>
</evidence>
<proteinExistence type="predicted"/>
<dbReference type="EMBL" id="BHZD01000001">
    <property type="protein sequence ID" value="GCD41029.1"/>
    <property type="molecule type" value="Genomic_DNA"/>
</dbReference>
<feature type="transmembrane region" description="Helical" evidence="1">
    <location>
        <begin position="36"/>
        <end position="54"/>
    </location>
</feature>
<dbReference type="Proteomes" id="UP000286746">
    <property type="component" value="Unassembled WGS sequence"/>
</dbReference>
<organism evidence="2 3">
    <name type="scientific">Streptomyces paromomycinus</name>
    <name type="common">Streptomyces rimosus subsp. paromomycinus</name>
    <dbReference type="NCBI Taxonomy" id="92743"/>
    <lineage>
        <taxon>Bacteria</taxon>
        <taxon>Bacillati</taxon>
        <taxon>Actinomycetota</taxon>
        <taxon>Actinomycetes</taxon>
        <taxon>Kitasatosporales</taxon>
        <taxon>Streptomycetaceae</taxon>
        <taxon>Streptomyces</taxon>
    </lineage>
</organism>
<evidence type="ECO:0000313" key="2">
    <source>
        <dbReference type="EMBL" id="GCD41029.1"/>
    </source>
</evidence>
<evidence type="ECO:0000313" key="3">
    <source>
        <dbReference type="Proteomes" id="UP000286746"/>
    </source>
</evidence>
<keyword evidence="1" id="KW-0812">Transmembrane</keyword>
<comment type="caution">
    <text evidence="2">The sequence shown here is derived from an EMBL/GenBank/DDBJ whole genome shotgun (WGS) entry which is preliminary data.</text>
</comment>
<sequence>MEQQAYVKRLFLFSSILALIGVVLGIVLGINGNTGGWLLCILVALIWGTAALFLRMTKAERP</sequence>
<feature type="transmembrane region" description="Helical" evidence="1">
    <location>
        <begin position="12"/>
        <end position="30"/>
    </location>
</feature>
<accession>A0A401VVE6</accession>
<keyword evidence="3" id="KW-1185">Reference proteome</keyword>
<gene>
    <name evidence="2" type="ORF">GKJPGBOP_00682</name>
</gene>
<reference evidence="2 3" key="1">
    <citation type="submission" date="2018-11" db="EMBL/GenBank/DDBJ databases">
        <title>Whole genome sequence of Streptomyces paromomycinus NBRC 15454(T).</title>
        <authorList>
            <person name="Komaki H."/>
            <person name="Tamura T."/>
        </authorList>
    </citation>
    <scope>NUCLEOTIDE SEQUENCE [LARGE SCALE GENOMIC DNA]</scope>
    <source>
        <strain evidence="2 3">NBRC 15454</strain>
    </source>
</reference>
<keyword evidence="1" id="KW-1133">Transmembrane helix</keyword>
<dbReference type="AlphaFoldDB" id="A0A401VVE6"/>